<dbReference type="AlphaFoldDB" id="A0A226EXF5"/>
<organism evidence="1 2">
    <name type="scientific">Folsomia candida</name>
    <name type="common">Springtail</name>
    <dbReference type="NCBI Taxonomy" id="158441"/>
    <lineage>
        <taxon>Eukaryota</taxon>
        <taxon>Metazoa</taxon>
        <taxon>Ecdysozoa</taxon>
        <taxon>Arthropoda</taxon>
        <taxon>Hexapoda</taxon>
        <taxon>Collembola</taxon>
        <taxon>Entomobryomorpha</taxon>
        <taxon>Isotomoidea</taxon>
        <taxon>Isotomidae</taxon>
        <taxon>Proisotominae</taxon>
        <taxon>Folsomia</taxon>
    </lineage>
</organism>
<evidence type="ECO:0000313" key="2">
    <source>
        <dbReference type="Proteomes" id="UP000198287"/>
    </source>
</evidence>
<evidence type="ECO:0000313" key="1">
    <source>
        <dbReference type="EMBL" id="OXA61511.1"/>
    </source>
</evidence>
<accession>A0A226EXF5</accession>
<sequence length="181" mass="21358">MDHTMAVLESLVGQVGHYNLRNKFKQFDNQYIRPCLIRDLKGAEPKILETFSKLAMRDAMDMMNRNPQQNNGFNPNKLSPESIAQLIRMQGSSGNLQNDASTWNLDLQELEYNLSRKDMSDAKIHHLLSEELYKPYRRHRRLSYSRHAVHDQDLATELHQQVNYRQPMNFKRVSENELRFP</sequence>
<dbReference type="EMBL" id="LNIX01000001">
    <property type="protein sequence ID" value="OXA61511.1"/>
    <property type="molecule type" value="Genomic_DNA"/>
</dbReference>
<dbReference type="STRING" id="158441.A0A226EXF5"/>
<proteinExistence type="predicted"/>
<reference evidence="1 2" key="1">
    <citation type="submission" date="2015-12" db="EMBL/GenBank/DDBJ databases">
        <title>The genome of Folsomia candida.</title>
        <authorList>
            <person name="Faddeeva A."/>
            <person name="Derks M.F."/>
            <person name="Anvar Y."/>
            <person name="Smit S."/>
            <person name="Van Straalen N."/>
            <person name="Roelofs D."/>
        </authorList>
    </citation>
    <scope>NUCLEOTIDE SEQUENCE [LARGE SCALE GENOMIC DNA]</scope>
    <source>
        <strain evidence="1 2">VU population</strain>
        <tissue evidence="1">Whole body</tissue>
    </source>
</reference>
<gene>
    <name evidence="1" type="ORF">Fcan01_02222</name>
</gene>
<dbReference type="OrthoDB" id="196264at2759"/>
<keyword evidence="2" id="KW-1185">Reference proteome</keyword>
<dbReference type="Proteomes" id="UP000198287">
    <property type="component" value="Unassembled WGS sequence"/>
</dbReference>
<protein>
    <submittedName>
        <fullName evidence="1">Sodium/hydrogen exchanger 5</fullName>
    </submittedName>
</protein>
<name>A0A226EXF5_FOLCA</name>
<comment type="caution">
    <text evidence="1">The sequence shown here is derived from an EMBL/GenBank/DDBJ whole genome shotgun (WGS) entry which is preliminary data.</text>
</comment>